<dbReference type="GO" id="GO:0005634">
    <property type="term" value="C:nucleus"/>
    <property type="evidence" value="ECO:0007669"/>
    <property type="project" value="UniProtKB-SubCell"/>
</dbReference>
<name>A0A7C9AMP3_OPUST</name>
<dbReference type="Gene3D" id="2.170.150.80">
    <property type="entry name" value="NAC domain"/>
    <property type="match status" value="1"/>
</dbReference>
<proteinExistence type="predicted"/>
<dbReference type="PANTHER" id="PTHR31744">
    <property type="entry name" value="PROTEIN CUP-SHAPED COTYLEDON 2-RELATED"/>
    <property type="match status" value="1"/>
</dbReference>
<evidence type="ECO:0000313" key="7">
    <source>
        <dbReference type="EMBL" id="MBA4672272.1"/>
    </source>
</evidence>
<keyword evidence="4" id="KW-0804">Transcription</keyword>
<comment type="subcellular location">
    <subcellularLocation>
        <location evidence="1">Nucleus</location>
    </subcellularLocation>
</comment>
<keyword evidence="2" id="KW-0805">Transcription regulation</keyword>
<feature type="domain" description="NAC" evidence="6">
    <location>
        <begin position="6"/>
        <end position="153"/>
    </location>
</feature>
<dbReference type="SUPFAM" id="SSF101941">
    <property type="entry name" value="NAC domain"/>
    <property type="match status" value="1"/>
</dbReference>
<organism evidence="7">
    <name type="scientific">Opuntia streptacantha</name>
    <name type="common">Prickly pear cactus</name>
    <name type="synonym">Opuntia cardona</name>
    <dbReference type="NCBI Taxonomy" id="393608"/>
    <lineage>
        <taxon>Eukaryota</taxon>
        <taxon>Viridiplantae</taxon>
        <taxon>Streptophyta</taxon>
        <taxon>Embryophyta</taxon>
        <taxon>Tracheophyta</taxon>
        <taxon>Spermatophyta</taxon>
        <taxon>Magnoliopsida</taxon>
        <taxon>eudicotyledons</taxon>
        <taxon>Gunneridae</taxon>
        <taxon>Pentapetalae</taxon>
        <taxon>Caryophyllales</taxon>
        <taxon>Cactineae</taxon>
        <taxon>Cactaceae</taxon>
        <taxon>Opuntioideae</taxon>
        <taxon>Opuntia</taxon>
    </lineage>
</organism>
<evidence type="ECO:0000256" key="1">
    <source>
        <dbReference type="ARBA" id="ARBA00004123"/>
    </source>
</evidence>
<dbReference type="PANTHER" id="PTHR31744:SF208">
    <property type="entry name" value="(WILD MALAYSIAN BANANA) HYPOTHETICAL PROTEIN"/>
    <property type="match status" value="1"/>
</dbReference>
<dbReference type="InterPro" id="IPR036093">
    <property type="entry name" value="NAC_dom_sf"/>
</dbReference>
<reference evidence="7" key="1">
    <citation type="journal article" date="2013" name="J. Plant Res.">
        <title>Effect of fungi and light on seed germination of three Opuntia species from semiarid lands of central Mexico.</title>
        <authorList>
            <person name="Delgado-Sanchez P."/>
            <person name="Jimenez-Bremont J.F."/>
            <person name="Guerrero-Gonzalez Mde L."/>
            <person name="Flores J."/>
        </authorList>
    </citation>
    <scope>NUCLEOTIDE SEQUENCE</scope>
    <source>
        <tissue evidence="7">Cladode</tissue>
    </source>
</reference>
<dbReference type="AlphaFoldDB" id="A0A7C9AMP3"/>
<dbReference type="GO" id="GO:0006355">
    <property type="term" value="P:regulation of DNA-templated transcription"/>
    <property type="evidence" value="ECO:0007669"/>
    <property type="project" value="InterPro"/>
</dbReference>
<keyword evidence="5" id="KW-0539">Nucleus</keyword>
<protein>
    <recommendedName>
        <fullName evidence="6">NAC domain-containing protein</fullName>
    </recommendedName>
</protein>
<evidence type="ECO:0000256" key="2">
    <source>
        <dbReference type="ARBA" id="ARBA00023015"/>
    </source>
</evidence>
<evidence type="ECO:0000256" key="5">
    <source>
        <dbReference type="ARBA" id="ARBA00023242"/>
    </source>
</evidence>
<dbReference type="Pfam" id="PF02365">
    <property type="entry name" value="NAM"/>
    <property type="match status" value="1"/>
</dbReference>
<keyword evidence="3" id="KW-0238">DNA-binding</keyword>
<sequence length="329" mass="36934">MEGGILPPGFRFHPTDEELVGYYLSRKVEGLEIELEVIPVIDFYKYDPWELPGKSFLPKRDMEWFFFCPRDKKYPHGTRTNRATRAGYWKATGKDRKVVCESSVTGYRKTLVFYKGRAPLGNRTDWVMYEYRLSDDNLLNAQGAFALCRVVKKSGFNEDVKAKGAGACSSSKEFTSNEVSYDPLSVSSDNQGNASNYSTPISSPCVMQGADIETSSSIGVNSSGMWVSPEFILDSSKEYSRGQEMISNCFPQCDSQNTMTSWQPYQQGTSSCSSLSNFTEVDHVDELGQIPCMSSYSANTDYMGYCGHADVFYDGYDAINPPSYYQNPF</sequence>
<dbReference type="EMBL" id="GISG01254797">
    <property type="protein sequence ID" value="MBA4672272.1"/>
    <property type="molecule type" value="Transcribed_RNA"/>
</dbReference>
<reference evidence="7" key="2">
    <citation type="submission" date="2020-07" db="EMBL/GenBank/DDBJ databases">
        <authorList>
            <person name="Vera ALvarez R."/>
            <person name="Arias-Moreno D.M."/>
            <person name="Jimenez-Jacinto V."/>
            <person name="Jimenez-Bremont J.F."/>
            <person name="Swaminathan K."/>
            <person name="Moose S.P."/>
            <person name="Guerrero-Gonzalez M.L."/>
            <person name="Marino-Ramirez L."/>
            <person name="Landsman D."/>
            <person name="Rodriguez-Kessler M."/>
            <person name="Delgado-Sanchez P."/>
        </authorList>
    </citation>
    <scope>NUCLEOTIDE SEQUENCE</scope>
    <source>
        <tissue evidence="7">Cladode</tissue>
    </source>
</reference>
<dbReference type="FunFam" id="2.170.150.80:FF:000002">
    <property type="entry name" value="Nac domain-containing protein 86"/>
    <property type="match status" value="1"/>
</dbReference>
<evidence type="ECO:0000256" key="4">
    <source>
        <dbReference type="ARBA" id="ARBA00023163"/>
    </source>
</evidence>
<evidence type="ECO:0000259" key="6">
    <source>
        <dbReference type="PROSITE" id="PS51005"/>
    </source>
</evidence>
<accession>A0A7C9AMP3</accession>
<dbReference type="InterPro" id="IPR003441">
    <property type="entry name" value="NAC-dom"/>
</dbReference>
<evidence type="ECO:0000256" key="3">
    <source>
        <dbReference type="ARBA" id="ARBA00023125"/>
    </source>
</evidence>
<dbReference type="PROSITE" id="PS51005">
    <property type="entry name" value="NAC"/>
    <property type="match status" value="1"/>
</dbReference>
<dbReference type="GO" id="GO:0003677">
    <property type="term" value="F:DNA binding"/>
    <property type="evidence" value="ECO:0007669"/>
    <property type="project" value="UniProtKB-KW"/>
</dbReference>